<evidence type="ECO:0000313" key="3">
    <source>
        <dbReference type="Proteomes" id="UP000320244"/>
    </source>
</evidence>
<dbReference type="SUPFAM" id="SSF46689">
    <property type="entry name" value="Homeodomain-like"/>
    <property type="match status" value="1"/>
</dbReference>
<dbReference type="AlphaFoldDB" id="A0A563DP55"/>
<keyword evidence="3" id="KW-1185">Reference proteome</keyword>
<gene>
    <name evidence="2" type="ORF">FGL98_24880</name>
</gene>
<dbReference type="OrthoDB" id="4888799at2"/>
<sequence length="764" mass="82021">MGPRVSLVKQQVLPFLPADAVPIGPLAGLVEDEQGGVVFICGQATFTFAADDSVGRRLAAVQLVEEKIASVGQVMAAFGTTQGTLWRWRAAFAADGVAGLIPTKKGPKGPSKLTDRMVTRIRRLDEKGLTLAAIAAKVGVDTATVRVALGRRAGSAGWQARHPGATADTGESLADPDAQHSEDPGGETDQDTADQEDANALVLPVLPVPVARRGERAAAREGLLVEAPVVLTEGAHLPVAGLLLILPALETTGLLTVFESVFGRLRNGFYGLRSVILTMLFLALLRDPRAQGATRVNPADLGRVLGLDRAPEVKTIRRKLAEVASHRRGADVQAALAQVHAAAHPDALGFLHVDGHTRVYCGKRNLPKTHVARLHMVAHATAETWVADADADPLLVVPGVPGASLAQELIRLIPELRAVIGQDRRATVIFDRGGWSAACFQALTDAGLDVLTYRKGDFDPLPEKAFAEESFTDPDGITHAYNLAEQTVQLPLGDGTGGTIRLRQIHKRTETGTQIPILTSRTDLTGAQACWRLAGRWRQENYFGYARHNFALDALDCYTDQADDPDRLVPNPTKKHAGQAVDRAHAEVAAAQAGLAKAIDKATTQAGRRRNHGTATVNPAAGQTLAAARDRYEDAKADRRETPTHVPLREVRPGARVLDEETKLVTHAIRMSAFNAESTLARMLHGHYAPAYHEARALLREAFTLPGDIHVTGDRLHVDLDPATAPRRSRALAGLCQQLTDTETTYPGTNLKIVYTVKDQPDNS</sequence>
<feature type="compositionally biased region" description="Acidic residues" evidence="1">
    <location>
        <begin position="184"/>
        <end position="193"/>
    </location>
</feature>
<accession>A0A563DP55</accession>
<feature type="region of interest" description="Disordered" evidence="1">
    <location>
        <begin position="157"/>
        <end position="193"/>
    </location>
</feature>
<evidence type="ECO:0000256" key="1">
    <source>
        <dbReference type="SAM" id="MobiDB-lite"/>
    </source>
</evidence>
<proteinExistence type="predicted"/>
<organism evidence="2 3">
    <name type="scientific">Leekyejoonella antrihumi</name>
    <dbReference type="NCBI Taxonomy" id="1660198"/>
    <lineage>
        <taxon>Bacteria</taxon>
        <taxon>Bacillati</taxon>
        <taxon>Actinomycetota</taxon>
        <taxon>Actinomycetes</taxon>
        <taxon>Micrococcales</taxon>
        <taxon>Dermacoccaceae</taxon>
        <taxon>Leekyejoonella</taxon>
    </lineage>
</organism>
<dbReference type="EMBL" id="VCQV01000104">
    <property type="protein sequence ID" value="TWP31990.1"/>
    <property type="molecule type" value="Genomic_DNA"/>
</dbReference>
<protein>
    <submittedName>
        <fullName evidence="2">Helix-turn-helix domain containing protein</fullName>
    </submittedName>
</protein>
<reference evidence="2 3" key="2">
    <citation type="submission" date="2019-08" db="EMBL/GenBank/DDBJ databases">
        <title>Jejuicoccus antrihumi gen. nov., sp. nov., a new member of the family Dermacoccaceae isolated from a cave.</title>
        <authorList>
            <person name="Schumann P."/>
            <person name="Kim I.S."/>
        </authorList>
    </citation>
    <scope>NUCLEOTIDE SEQUENCE [LARGE SCALE GENOMIC DNA]</scope>
    <source>
        <strain evidence="2 3">C5-26</strain>
    </source>
</reference>
<dbReference type="Pfam" id="PF21804">
    <property type="entry name" value="Transposase_29"/>
    <property type="match status" value="1"/>
</dbReference>
<comment type="caution">
    <text evidence="2">The sequence shown here is derived from an EMBL/GenBank/DDBJ whole genome shotgun (WGS) entry which is preliminary data.</text>
</comment>
<evidence type="ECO:0000313" key="2">
    <source>
        <dbReference type="EMBL" id="TWP31990.1"/>
    </source>
</evidence>
<dbReference type="Pfam" id="PF13384">
    <property type="entry name" value="HTH_23"/>
    <property type="match status" value="1"/>
</dbReference>
<dbReference type="InterPro" id="IPR009057">
    <property type="entry name" value="Homeodomain-like_sf"/>
</dbReference>
<dbReference type="InterPro" id="IPR049343">
    <property type="entry name" value="Transposase_29"/>
</dbReference>
<dbReference type="Proteomes" id="UP000320244">
    <property type="component" value="Unassembled WGS sequence"/>
</dbReference>
<name>A0A563DP55_9MICO</name>
<reference evidence="2 3" key="1">
    <citation type="submission" date="2019-05" db="EMBL/GenBank/DDBJ databases">
        <authorList>
            <person name="Lee S.D."/>
        </authorList>
    </citation>
    <scope>NUCLEOTIDE SEQUENCE [LARGE SCALE GENOMIC DNA]</scope>
    <source>
        <strain evidence="2 3">C5-26</strain>
    </source>
</reference>